<sequence length="264" mass="30529">MNNQKKYFFFDIDGTLTDDATHRIVPSAKAALHQLEKNGHFVSIATGRAHYKTVSFTNQIGIHNIVCAGGGCLEYQHQIIKNEPLPFEKVQELLKYADKENIGWLLMLDDSDKVYMRDYRFLEQAGLRKELTTYIYDPSLDYTKEKNILKVYLAFDDAYEQENPWVDVIGHLRMTKTYCVFQHDKKKDGILDMLKYLHADSSDVVVFGDGKNDIVMFDKRWTSIAMGNAYPPLKELADYVTDLNVNDGIYKACVHFGWITEDKR</sequence>
<reference evidence="1 2" key="1">
    <citation type="submission" date="2018-08" db="EMBL/GenBank/DDBJ databases">
        <title>A genome reference for cultivated species of the human gut microbiota.</title>
        <authorList>
            <person name="Zou Y."/>
            <person name="Xue W."/>
            <person name="Luo G."/>
        </authorList>
    </citation>
    <scope>NUCLEOTIDE SEQUENCE [LARGE SCALE GENOMIC DNA]</scope>
    <source>
        <strain evidence="1 2">AF18-46</strain>
    </source>
</reference>
<evidence type="ECO:0000313" key="1">
    <source>
        <dbReference type="EMBL" id="RGT54272.1"/>
    </source>
</evidence>
<dbReference type="NCBIfam" id="TIGR01484">
    <property type="entry name" value="HAD-SF-IIB"/>
    <property type="match status" value="1"/>
</dbReference>
<dbReference type="GO" id="GO:0000287">
    <property type="term" value="F:magnesium ion binding"/>
    <property type="evidence" value="ECO:0007669"/>
    <property type="project" value="TreeGrafter"/>
</dbReference>
<dbReference type="Gene3D" id="3.30.1240.10">
    <property type="match status" value="1"/>
</dbReference>
<dbReference type="AlphaFoldDB" id="A0A412PBK2"/>
<dbReference type="InterPro" id="IPR000150">
    <property type="entry name" value="Cof"/>
</dbReference>
<dbReference type="SUPFAM" id="SSF56784">
    <property type="entry name" value="HAD-like"/>
    <property type="match status" value="1"/>
</dbReference>
<accession>A0A412PBK2</accession>
<name>A0A412PBK2_9FIRM</name>
<evidence type="ECO:0000313" key="2">
    <source>
        <dbReference type="Proteomes" id="UP000284731"/>
    </source>
</evidence>
<organism evidence="1 2">
    <name type="scientific">Solobacterium moorei</name>
    <dbReference type="NCBI Taxonomy" id="102148"/>
    <lineage>
        <taxon>Bacteria</taxon>
        <taxon>Bacillati</taxon>
        <taxon>Bacillota</taxon>
        <taxon>Erysipelotrichia</taxon>
        <taxon>Erysipelotrichales</taxon>
        <taxon>Erysipelotrichaceae</taxon>
        <taxon>Solobacterium</taxon>
    </lineage>
</organism>
<dbReference type="EMBL" id="QRWX01000004">
    <property type="protein sequence ID" value="RGT54272.1"/>
    <property type="molecule type" value="Genomic_DNA"/>
</dbReference>
<dbReference type="PANTHER" id="PTHR10000:SF25">
    <property type="entry name" value="PHOSPHATASE YKRA-RELATED"/>
    <property type="match status" value="1"/>
</dbReference>
<protein>
    <submittedName>
        <fullName evidence="1">Cof-type HAD-IIB family hydrolase</fullName>
    </submittedName>
</protein>
<dbReference type="Proteomes" id="UP000284731">
    <property type="component" value="Unassembled WGS sequence"/>
</dbReference>
<dbReference type="NCBIfam" id="TIGR00099">
    <property type="entry name" value="Cof-subfamily"/>
    <property type="match status" value="1"/>
</dbReference>
<dbReference type="RefSeq" id="WP_006525618.1">
    <property type="nucleotide sequence ID" value="NZ_CABJCF010000004.1"/>
</dbReference>
<dbReference type="InterPro" id="IPR006379">
    <property type="entry name" value="HAD-SF_hydro_IIB"/>
</dbReference>
<proteinExistence type="predicted"/>
<dbReference type="Pfam" id="PF08282">
    <property type="entry name" value="Hydrolase_3"/>
    <property type="match status" value="1"/>
</dbReference>
<dbReference type="InterPro" id="IPR023214">
    <property type="entry name" value="HAD_sf"/>
</dbReference>
<keyword evidence="1" id="KW-0378">Hydrolase</keyword>
<gene>
    <name evidence="1" type="ORF">DWX20_08890</name>
</gene>
<dbReference type="Gene3D" id="3.40.50.1000">
    <property type="entry name" value="HAD superfamily/HAD-like"/>
    <property type="match status" value="1"/>
</dbReference>
<dbReference type="InterPro" id="IPR036412">
    <property type="entry name" value="HAD-like_sf"/>
</dbReference>
<comment type="caution">
    <text evidence="1">The sequence shown here is derived from an EMBL/GenBank/DDBJ whole genome shotgun (WGS) entry which is preliminary data.</text>
</comment>
<dbReference type="GO" id="GO:0005829">
    <property type="term" value="C:cytosol"/>
    <property type="evidence" value="ECO:0007669"/>
    <property type="project" value="TreeGrafter"/>
</dbReference>
<dbReference type="PANTHER" id="PTHR10000">
    <property type="entry name" value="PHOSPHOSERINE PHOSPHATASE"/>
    <property type="match status" value="1"/>
</dbReference>
<dbReference type="GO" id="GO:0016791">
    <property type="term" value="F:phosphatase activity"/>
    <property type="evidence" value="ECO:0007669"/>
    <property type="project" value="TreeGrafter"/>
</dbReference>